<evidence type="ECO:0000313" key="2">
    <source>
        <dbReference type="Proteomes" id="UP000190626"/>
    </source>
</evidence>
<protein>
    <recommendedName>
        <fullName evidence="3">HAD family hydrolase</fullName>
    </recommendedName>
</protein>
<keyword evidence="2" id="KW-1185">Reference proteome</keyword>
<dbReference type="Gene3D" id="1.10.3420.10">
    <property type="entry name" value="putative ntp pyrophosphohydrolase like domain"/>
    <property type="match status" value="1"/>
</dbReference>
<evidence type="ECO:0000313" key="1">
    <source>
        <dbReference type="EMBL" id="OPH61898.1"/>
    </source>
</evidence>
<accession>A0A1V4HSY1</accession>
<dbReference type="AlphaFoldDB" id="A0A1V4HSY1"/>
<dbReference type="Pfam" id="PF01503">
    <property type="entry name" value="PRA-PH"/>
    <property type="match status" value="1"/>
</dbReference>
<dbReference type="OrthoDB" id="9810101at2"/>
<dbReference type="EMBL" id="MBTG01000001">
    <property type="protein sequence ID" value="OPH61898.1"/>
    <property type="molecule type" value="Genomic_DNA"/>
</dbReference>
<dbReference type="Proteomes" id="UP000190626">
    <property type="component" value="Unassembled WGS sequence"/>
</dbReference>
<name>A0A1V4HSY1_9BACL</name>
<reference evidence="2" key="1">
    <citation type="submission" date="2016-07" db="EMBL/GenBank/DDBJ databases">
        <authorList>
            <person name="Florea S."/>
            <person name="Webb J.S."/>
            <person name="Jaromczyk J."/>
            <person name="Schardl C.L."/>
        </authorList>
    </citation>
    <scope>NUCLEOTIDE SEQUENCE [LARGE SCALE GENOMIC DNA]</scope>
    <source>
        <strain evidence="2">CY1</strain>
    </source>
</reference>
<dbReference type="STRING" id="1469647.BC351_01255"/>
<gene>
    <name evidence="1" type="ORF">BC351_01255</name>
</gene>
<organism evidence="1 2">
    <name type="scientific">Paenibacillus ferrarius</name>
    <dbReference type="NCBI Taxonomy" id="1469647"/>
    <lineage>
        <taxon>Bacteria</taxon>
        <taxon>Bacillati</taxon>
        <taxon>Bacillota</taxon>
        <taxon>Bacilli</taxon>
        <taxon>Bacillales</taxon>
        <taxon>Paenibacillaceae</taxon>
        <taxon>Paenibacillus</taxon>
    </lineage>
</organism>
<dbReference type="RefSeq" id="WP_158081953.1">
    <property type="nucleotide sequence ID" value="NZ_MBTG01000001.1"/>
</dbReference>
<dbReference type="InterPro" id="IPR023292">
    <property type="entry name" value="NTP_PyroPHydrolase-like_dom_sf"/>
</dbReference>
<comment type="caution">
    <text evidence="1">The sequence shown here is derived from an EMBL/GenBank/DDBJ whole genome shotgun (WGS) entry which is preliminary data.</text>
</comment>
<sequence>MQNITHYEMTTEFHKAFNLAAPNKPTILSKDQVINRSTWVCEEVIELIHATAQSDEAFKEMYAQLLANMKNTYERQLEKKYPEDVMTAQVDANLDIIYFGNGNFTEMGVDPEEPYKIVHGANMGKLWEDGKPRYNEFGKVMKPPTWQPPEPFLEAEIQRQIESAQ</sequence>
<proteinExistence type="predicted"/>
<dbReference type="InterPro" id="IPR021130">
    <property type="entry name" value="PRib-ATP_PPHydrolase-like"/>
</dbReference>
<evidence type="ECO:0008006" key="3">
    <source>
        <dbReference type="Google" id="ProtNLM"/>
    </source>
</evidence>